<feature type="binding site" evidence="5">
    <location>
        <position position="225"/>
    </location>
    <ligand>
        <name>(2E)-4-hydroxy-3-methylbut-2-enyl diphosphate</name>
        <dbReference type="ChEBI" id="CHEBI:128753"/>
    </ligand>
</feature>
<feature type="active site" description="Proton donor" evidence="5">
    <location>
        <position position="125"/>
    </location>
</feature>
<feature type="binding site" evidence="5">
    <location>
        <position position="40"/>
    </location>
    <ligand>
        <name>isopentenyl diphosphate</name>
        <dbReference type="ChEBI" id="CHEBI:128769"/>
    </ligand>
</feature>
<evidence type="ECO:0000256" key="5">
    <source>
        <dbReference type="HAMAP-Rule" id="MF_00191"/>
    </source>
</evidence>
<accession>A0ABV1E154</accession>
<gene>
    <name evidence="5" type="primary">ispH</name>
    <name evidence="8" type="ORF">WMO26_02735</name>
</gene>
<dbReference type="PANTHER" id="PTHR30426:SF0">
    <property type="entry name" value="4-HYDROXY-3-METHYLBUT-2-ENYL DIPHOSPHATE REDUCTASE"/>
    <property type="match status" value="1"/>
</dbReference>
<feature type="binding site" evidence="5">
    <location>
        <position position="73"/>
    </location>
    <ligand>
        <name>isopentenyl diphosphate</name>
        <dbReference type="ChEBI" id="CHEBI:128769"/>
    </ligand>
</feature>
<dbReference type="RefSeq" id="WP_349218000.1">
    <property type="nucleotide sequence ID" value="NZ_JBBMFD010000002.1"/>
</dbReference>
<keyword evidence="3 5" id="KW-0408">Iron</keyword>
<dbReference type="InterPro" id="IPR003029">
    <property type="entry name" value="S1_domain"/>
</dbReference>
<comment type="catalytic activity">
    <reaction evidence="5">
        <text>dimethylallyl diphosphate + 2 oxidized [2Fe-2S]-[ferredoxin] + H2O = (2E)-4-hydroxy-3-methylbut-2-enyl diphosphate + 2 reduced [2Fe-2S]-[ferredoxin] + 2 H(+)</text>
        <dbReference type="Rhea" id="RHEA:24825"/>
        <dbReference type="Rhea" id="RHEA-COMP:10000"/>
        <dbReference type="Rhea" id="RHEA-COMP:10001"/>
        <dbReference type="ChEBI" id="CHEBI:15377"/>
        <dbReference type="ChEBI" id="CHEBI:15378"/>
        <dbReference type="ChEBI" id="CHEBI:33737"/>
        <dbReference type="ChEBI" id="CHEBI:33738"/>
        <dbReference type="ChEBI" id="CHEBI:57623"/>
        <dbReference type="ChEBI" id="CHEBI:128753"/>
        <dbReference type="EC" id="1.17.7.4"/>
    </reaction>
</comment>
<proteinExistence type="inferred from homology"/>
<organism evidence="8 9">
    <name type="scientific">Solibaculum intestinale</name>
    <dbReference type="NCBI Taxonomy" id="3133165"/>
    <lineage>
        <taxon>Bacteria</taxon>
        <taxon>Bacillati</taxon>
        <taxon>Bacillota</taxon>
        <taxon>Clostridia</taxon>
        <taxon>Eubacteriales</taxon>
        <taxon>Oscillospiraceae</taxon>
        <taxon>Solibaculum</taxon>
    </lineage>
</organism>
<feature type="binding site" evidence="5">
    <location>
        <position position="225"/>
    </location>
    <ligand>
        <name>isopentenyl diphosphate</name>
        <dbReference type="ChEBI" id="CHEBI:128769"/>
    </ligand>
</feature>
<dbReference type="SUPFAM" id="SSF50249">
    <property type="entry name" value="Nucleic acid-binding proteins"/>
    <property type="match status" value="4"/>
</dbReference>
<feature type="binding site" evidence="5">
    <location>
        <position position="123"/>
    </location>
    <ligand>
        <name>(2E)-4-hydroxy-3-methylbut-2-enyl diphosphate</name>
        <dbReference type="ChEBI" id="CHEBI:128753"/>
    </ligand>
</feature>
<keyword evidence="8" id="KW-0689">Ribosomal protein</keyword>
<dbReference type="InterPro" id="IPR035104">
    <property type="entry name" value="Ribosomal_protein_S1-like"/>
</dbReference>
<dbReference type="NCBIfam" id="NF000907">
    <property type="entry name" value="PRK00087.1"/>
    <property type="match status" value="1"/>
</dbReference>
<feature type="binding site" evidence="5">
    <location>
        <position position="123"/>
    </location>
    <ligand>
        <name>dimethylallyl diphosphate</name>
        <dbReference type="ChEBI" id="CHEBI:57623"/>
    </ligand>
</feature>
<feature type="binding site" evidence="5">
    <location>
        <position position="224"/>
    </location>
    <ligand>
        <name>isopentenyl diphosphate</name>
        <dbReference type="ChEBI" id="CHEBI:128769"/>
    </ligand>
</feature>
<comment type="caution">
    <text evidence="8">The sequence shown here is derived from an EMBL/GenBank/DDBJ whole genome shotgun (WGS) entry which is preliminary data.</text>
</comment>
<comment type="function">
    <text evidence="5">Catalyzes the conversion of 1-hydroxy-2-methyl-2-(E)-butenyl 4-diphosphate (HMBPP) into a mixture of isopentenyl diphosphate (IPP) and dimethylallyl diphosphate (DMAPP). Acts in the terminal step of the DOXP/MEP pathway for isoprenoid precursor biosynthesis.</text>
</comment>
<sequence>MSITVAKTAGFCFGVNRAVNLVYELLNEGKRVVTLGPIIHNPQLVEELERRGVRIVKHPEEAPAGSTVVIRSHGVPAQVLRRVEEAGVACADATCPFVAKIHRIVARESADGRLVLIAGDKNHPEVEGIRGHCAGVSFVFKNAGELEQLAISMSTEEKKRVSIVAQTTFSLNEWRNCIKSAKKVYTNAKIFDTICSATSRRQNEAEELSSRSDLMVIIGGRQSSNTAKLRDVCAANCDTILVETAGELPREPIRKAKSIGVTAGASTPASIIKEVLFAMSEILNNEPEKELEQTPEVKVEETVETPEKSFDEMTFEEALEASFKNYNTGEKVHGVVVSIAPNEVQVDVGRKQAGYIPADELSNDPNAKPEDLVKVGDELDLLIMRTNDQEGTIMLSKRRFDAIKGWEEIVKASEDDTVVDGKVVEIIKGGVLAVSNGVRVFIPASQATLSRNEPLDGLLGKEVKFKIIEVNRGRRRAVGSIRKVASEERKKLEEKFWETAEVGQKYTGVVKSLTSYGAFVDIGGVDGMIHVSELSWSRVKHPSEVVSIGDTVEVYIKEIDPEKKRISLGYRKEEDNPWEILKKDYPVGTDCDVTIVGLTTFGAFARIIPGIDGLIHISQIADRRIEKPQDVLKVGQVVRARITEIDFEKKRISLSTRVLIEEGLAPSPFADEEAQEAAPAEEAPAAEEPAATEE</sequence>
<dbReference type="GO" id="GO:0051745">
    <property type="term" value="F:4-hydroxy-3-methylbut-2-enyl diphosphate reductase activity"/>
    <property type="evidence" value="ECO:0007669"/>
    <property type="project" value="UniProtKB-EC"/>
</dbReference>
<keyword evidence="4 5" id="KW-0411">Iron-sulfur</keyword>
<keyword evidence="2 5" id="KW-0479">Metal-binding</keyword>
<comment type="catalytic activity">
    <reaction evidence="5">
        <text>isopentenyl diphosphate + 2 oxidized [2Fe-2S]-[ferredoxin] + H2O = (2E)-4-hydroxy-3-methylbut-2-enyl diphosphate + 2 reduced [2Fe-2S]-[ferredoxin] + 2 H(+)</text>
        <dbReference type="Rhea" id="RHEA:24488"/>
        <dbReference type="Rhea" id="RHEA-COMP:10000"/>
        <dbReference type="Rhea" id="RHEA-COMP:10001"/>
        <dbReference type="ChEBI" id="CHEBI:15377"/>
        <dbReference type="ChEBI" id="CHEBI:15378"/>
        <dbReference type="ChEBI" id="CHEBI:33737"/>
        <dbReference type="ChEBI" id="CHEBI:33738"/>
        <dbReference type="ChEBI" id="CHEBI:128753"/>
        <dbReference type="ChEBI" id="CHEBI:128769"/>
        <dbReference type="EC" id="1.17.7.4"/>
    </reaction>
</comment>
<feature type="binding site" evidence="5">
    <location>
        <position position="266"/>
    </location>
    <ligand>
        <name>dimethylallyl diphosphate</name>
        <dbReference type="ChEBI" id="CHEBI:57623"/>
    </ligand>
</feature>
<dbReference type="SMART" id="SM00316">
    <property type="entry name" value="S1"/>
    <property type="match status" value="4"/>
</dbReference>
<keyword evidence="9" id="KW-1185">Reference proteome</keyword>
<feature type="binding site" evidence="5">
    <location>
        <position position="12"/>
    </location>
    <ligand>
        <name>[4Fe-4S] cluster</name>
        <dbReference type="ChEBI" id="CHEBI:49883"/>
    </ligand>
</feature>
<feature type="region of interest" description="Disordered" evidence="6">
    <location>
        <begin position="287"/>
        <end position="309"/>
    </location>
</feature>
<feature type="domain" description="S1 motif" evidence="7">
    <location>
        <begin position="416"/>
        <end position="482"/>
    </location>
</feature>
<dbReference type="CDD" id="cd05687">
    <property type="entry name" value="S1_RPS1_repeat_ec1_hs1"/>
    <property type="match status" value="1"/>
</dbReference>
<comment type="cofactor">
    <cofactor evidence="5">
        <name>[4Fe-4S] cluster</name>
        <dbReference type="ChEBI" id="CHEBI:49883"/>
    </cofactor>
    <text evidence="5">Binds 1 [4Fe-4S] cluster per subunit.</text>
</comment>
<feature type="binding site" evidence="5">
    <location>
        <position position="266"/>
    </location>
    <ligand>
        <name>(2E)-4-hydroxy-3-methylbut-2-enyl diphosphate</name>
        <dbReference type="ChEBI" id="CHEBI:128753"/>
    </ligand>
</feature>
<comment type="pathway">
    <text evidence="5">Isoprenoid biosynthesis; dimethylallyl diphosphate biosynthesis; dimethylallyl diphosphate from (2E)-4-hydroxy-3-methylbutenyl diphosphate: step 1/1.</text>
</comment>
<evidence type="ECO:0000256" key="4">
    <source>
        <dbReference type="ARBA" id="ARBA00023014"/>
    </source>
</evidence>
<dbReference type="PANTHER" id="PTHR30426">
    <property type="entry name" value="4-HYDROXY-3-METHYLBUT-2-ENYL DIPHOSPHATE REDUCTASE"/>
    <property type="match status" value="1"/>
</dbReference>
<dbReference type="CDD" id="cd05688">
    <property type="entry name" value="S1_RPS1_repeat_ec3"/>
    <property type="match status" value="1"/>
</dbReference>
<evidence type="ECO:0000256" key="6">
    <source>
        <dbReference type="SAM" id="MobiDB-lite"/>
    </source>
</evidence>
<feature type="binding site" evidence="5">
    <location>
        <position position="266"/>
    </location>
    <ligand>
        <name>isopentenyl diphosphate</name>
        <dbReference type="ChEBI" id="CHEBI:128769"/>
    </ligand>
</feature>
<feature type="compositionally biased region" description="Low complexity" evidence="6">
    <location>
        <begin position="676"/>
        <end position="694"/>
    </location>
</feature>
<feature type="domain" description="S1 motif" evidence="7">
    <location>
        <begin position="329"/>
        <end position="398"/>
    </location>
</feature>
<dbReference type="GO" id="GO:0005840">
    <property type="term" value="C:ribosome"/>
    <property type="evidence" value="ECO:0007669"/>
    <property type="project" value="UniProtKB-KW"/>
</dbReference>
<evidence type="ECO:0000259" key="7">
    <source>
        <dbReference type="PROSITE" id="PS50126"/>
    </source>
</evidence>
<dbReference type="NCBIfam" id="TIGR00216">
    <property type="entry name" value="ispH_lytB"/>
    <property type="match status" value="1"/>
</dbReference>
<feature type="binding site" evidence="5">
    <location>
        <position position="195"/>
    </location>
    <ligand>
        <name>[4Fe-4S] cluster</name>
        <dbReference type="ChEBI" id="CHEBI:49883"/>
    </ligand>
</feature>
<dbReference type="Gene3D" id="2.40.50.140">
    <property type="entry name" value="Nucleic acid-binding proteins"/>
    <property type="match status" value="4"/>
</dbReference>
<feature type="binding site" evidence="5">
    <location>
        <position position="73"/>
    </location>
    <ligand>
        <name>(2E)-4-hydroxy-3-methylbut-2-enyl diphosphate</name>
        <dbReference type="ChEBI" id="CHEBI:128753"/>
    </ligand>
</feature>
<dbReference type="CDD" id="cd04465">
    <property type="entry name" value="S1_RPS1_repeat_ec2_hs2"/>
    <property type="match status" value="1"/>
</dbReference>
<protein>
    <recommendedName>
        <fullName evidence="5">4-hydroxy-3-methylbut-2-enyl diphosphate reductase</fullName>
        <shortName evidence="5">HMBPP reductase</shortName>
        <ecNumber evidence="5">1.17.7.4</ecNumber>
    </recommendedName>
</protein>
<evidence type="ECO:0000256" key="3">
    <source>
        <dbReference type="ARBA" id="ARBA00023004"/>
    </source>
</evidence>
<feature type="binding site" evidence="5">
    <location>
        <position position="223"/>
    </location>
    <ligand>
        <name>dimethylallyl diphosphate</name>
        <dbReference type="ChEBI" id="CHEBI:57623"/>
    </ligand>
</feature>
<dbReference type="EC" id="1.17.7.4" evidence="5"/>
<feature type="binding site" evidence="5">
    <location>
        <position position="40"/>
    </location>
    <ligand>
        <name>dimethylallyl diphosphate</name>
        <dbReference type="ChEBI" id="CHEBI:57623"/>
    </ligand>
</feature>
<feature type="binding site" evidence="5">
    <location>
        <position position="224"/>
    </location>
    <ligand>
        <name>dimethylallyl diphosphate</name>
        <dbReference type="ChEBI" id="CHEBI:57623"/>
    </ligand>
</feature>
<keyword evidence="8" id="KW-0687">Ribonucleoprotein</keyword>
<keyword evidence="5" id="KW-0414">Isoprene biosynthesis</keyword>
<feature type="binding site" evidence="5">
    <location>
        <position position="40"/>
    </location>
    <ligand>
        <name>(2E)-4-hydroxy-3-methylbut-2-enyl diphosphate</name>
        <dbReference type="ChEBI" id="CHEBI:128753"/>
    </ligand>
</feature>
<evidence type="ECO:0000313" key="9">
    <source>
        <dbReference type="Proteomes" id="UP001489509"/>
    </source>
</evidence>
<feature type="binding site" evidence="5">
    <location>
        <position position="223"/>
    </location>
    <ligand>
        <name>(2E)-4-hydroxy-3-methylbut-2-enyl diphosphate</name>
        <dbReference type="ChEBI" id="CHEBI:128753"/>
    </ligand>
</feature>
<keyword evidence="5 8" id="KW-0560">Oxidoreductase</keyword>
<feature type="binding site" evidence="5">
    <location>
        <position position="95"/>
    </location>
    <ligand>
        <name>[4Fe-4S] cluster</name>
        <dbReference type="ChEBI" id="CHEBI:49883"/>
    </ligand>
</feature>
<dbReference type="InterPro" id="IPR012340">
    <property type="entry name" value="NA-bd_OB-fold"/>
</dbReference>
<feature type="domain" description="S1 motif" evidence="7">
    <location>
        <begin position="503"/>
        <end position="571"/>
    </location>
</feature>
<evidence type="ECO:0000256" key="2">
    <source>
        <dbReference type="ARBA" id="ARBA00022723"/>
    </source>
</evidence>
<dbReference type="PROSITE" id="PS50126">
    <property type="entry name" value="S1"/>
    <property type="match status" value="4"/>
</dbReference>
<feature type="domain" description="S1 motif" evidence="7">
    <location>
        <begin position="588"/>
        <end position="657"/>
    </location>
</feature>
<comment type="similarity">
    <text evidence="5">Belongs to the IspH family.</text>
</comment>
<dbReference type="Proteomes" id="UP001489509">
    <property type="component" value="Unassembled WGS sequence"/>
</dbReference>
<dbReference type="NCBIfam" id="NF005208">
    <property type="entry name" value="PRK06676.1"/>
    <property type="match status" value="1"/>
</dbReference>
<feature type="region of interest" description="Disordered" evidence="6">
    <location>
        <begin position="668"/>
        <end position="694"/>
    </location>
</feature>
<evidence type="ECO:0000313" key="8">
    <source>
        <dbReference type="EMBL" id="MEQ2439738.1"/>
    </source>
</evidence>
<feature type="binding site" evidence="5">
    <location>
        <position position="167"/>
    </location>
    <ligand>
        <name>(2E)-4-hydroxy-3-methylbut-2-enyl diphosphate</name>
        <dbReference type="ChEBI" id="CHEBI:128753"/>
    </ligand>
</feature>
<keyword evidence="1 5" id="KW-0004">4Fe-4S</keyword>
<dbReference type="Gene3D" id="3.40.50.11270">
    <property type="match status" value="1"/>
</dbReference>
<dbReference type="HAMAP" id="MF_00191">
    <property type="entry name" value="IspH"/>
    <property type="match status" value="1"/>
</dbReference>
<name>A0ABV1E154_9FIRM</name>
<feature type="binding site" evidence="5">
    <location>
        <position position="224"/>
    </location>
    <ligand>
        <name>(2E)-4-hydroxy-3-methylbut-2-enyl diphosphate</name>
        <dbReference type="ChEBI" id="CHEBI:128753"/>
    </ligand>
</feature>
<feature type="binding site" evidence="5">
    <location>
        <position position="225"/>
    </location>
    <ligand>
        <name>dimethylallyl diphosphate</name>
        <dbReference type="ChEBI" id="CHEBI:57623"/>
    </ligand>
</feature>
<dbReference type="Gene3D" id="3.40.1010.20">
    <property type="entry name" value="4-hydroxy-3-methylbut-2-enyl diphosphate reductase, catalytic domain"/>
    <property type="match status" value="2"/>
</dbReference>
<dbReference type="Pfam" id="PF02401">
    <property type="entry name" value="LYTB"/>
    <property type="match status" value="1"/>
</dbReference>
<feature type="binding site" evidence="5">
    <location>
        <position position="123"/>
    </location>
    <ligand>
        <name>isopentenyl diphosphate</name>
        <dbReference type="ChEBI" id="CHEBI:128769"/>
    </ligand>
</feature>
<feature type="binding site" evidence="5">
    <location>
        <position position="73"/>
    </location>
    <ligand>
        <name>dimethylallyl diphosphate</name>
        <dbReference type="ChEBI" id="CHEBI:57623"/>
    </ligand>
</feature>
<dbReference type="Pfam" id="PF00575">
    <property type="entry name" value="S1"/>
    <property type="match status" value="4"/>
</dbReference>
<feature type="binding site" evidence="5">
    <location>
        <position position="223"/>
    </location>
    <ligand>
        <name>isopentenyl diphosphate</name>
        <dbReference type="ChEBI" id="CHEBI:128769"/>
    </ligand>
</feature>
<dbReference type="EMBL" id="JBBMFD010000002">
    <property type="protein sequence ID" value="MEQ2439738.1"/>
    <property type="molecule type" value="Genomic_DNA"/>
</dbReference>
<dbReference type="PRINTS" id="PR00681">
    <property type="entry name" value="RIBOSOMALS1"/>
</dbReference>
<evidence type="ECO:0000256" key="1">
    <source>
        <dbReference type="ARBA" id="ARBA00022485"/>
    </source>
</evidence>
<reference evidence="8 9" key="1">
    <citation type="submission" date="2024-03" db="EMBL/GenBank/DDBJ databases">
        <title>Human intestinal bacterial collection.</title>
        <authorList>
            <person name="Pauvert C."/>
            <person name="Hitch T.C.A."/>
            <person name="Clavel T."/>
        </authorList>
    </citation>
    <scope>NUCLEOTIDE SEQUENCE [LARGE SCALE GENOMIC DNA]</scope>
    <source>
        <strain evidence="8 9">CLA-JM-H44</strain>
    </source>
</reference>
<dbReference type="InterPro" id="IPR003451">
    <property type="entry name" value="LytB/IspH"/>
</dbReference>
<comment type="pathway">
    <text evidence="5">Isoprenoid biosynthesis; isopentenyl diphosphate biosynthesis via DXP pathway; isopentenyl diphosphate from 1-deoxy-D-xylulose 5-phosphate: step 6/6.</text>
</comment>
<dbReference type="CDD" id="cd13944">
    <property type="entry name" value="lytB_ispH"/>
    <property type="match status" value="1"/>
</dbReference>